<dbReference type="InterPro" id="IPR015943">
    <property type="entry name" value="WD40/YVTN_repeat-like_dom_sf"/>
</dbReference>
<evidence type="ECO:0000256" key="3">
    <source>
        <dbReference type="ARBA" id="ARBA00038335"/>
    </source>
</evidence>
<feature type="compositionally biased region" description="Acidic residues" evidence="4">
    <location>
        <begin position="597"/>
        <end position="622"/>
    </location>
</feature>
<dbReference type="Pfam" id="PF04003">
    <property type="entry name" value="Utp12"/>
    <property type="match status" value="1"/>
</dbReference>
<evidence type="ECO:0000256" key="2">
    <source>
        <dbReference type="ARBA" id="ARBA00023242"/>
    </source>
</evidence>
<dbReference type="GeneID" id="63786146"/>
<keyword evidence="2" id="KW-0539">Nucleus</keyword>
<feature type="compositionally biased region" description="Acidic residues" evidence="4">
    <location>
        <begin position="411"/>
        <end position="429"/>
    </location>
</feature>
<comment type="caution">
    <text evidence="6">The sequence shown here is derived from an EMBL/GenBank/DDBJ whole genome shotgun (WGS) entry which is preliminary data.</text>
</comment>
<evidence type="ECO:0000313" key="7">
    <source>
        <dbReference type="Proteomes" id="UP000193685"/>
    </source>
</evidence>
<dbReference type="Proteomes" id="UP000193685">
    <property type="component" value="Unassembled WGS sequence"/>
</dbReference>
<dbReference type="GO" id="GO:0032040">
    <property type="term" value="C:small-subunit processome"/>
    <property type="evidence" value="ECO:0007669"/>
    <property type="project" value="UniProtKB-ARBA"/>
</dbReference>
<feature type="region of interest" description="Disordered" evidence="4">
    <location>
        <begin position="411"/>
        <end position="430"/>
    </location>
</feature>
<dbReference type="RefSeq" id="XP_040724548.1">
    <property type="nucleotide sequence ID" value="XM_040869547.1"/>
</dbReference>
<dbReference type="InterPro" id="IPR001680">
    <property type="entry name" value="WD40_rpt"/>
</dbReference>
<dbReference type="OrthoDB" id="30195at2759"/>
<evidence type="ECO:0000256" key="1">
    <source>
        <dbReference type="ARBA" id="ARBA00004123"/>
    </source>
</evidence>
<accession>A0A1Y2FAI6</accession>
<keyword evidence="7" id="KW-1185">Reference proteome</keyword>
<dbReference type="SMART" id="SM00320">
    <property type="entry name" value="WD40"/>
    <property type="match status" value="2"/>
</dbReference>
<dbReference type="InterPro" id="IPR052414">
    <property type="entry name" value="U3_snoRNA-assoc_WDR"/>
</dbReference>
<comment type="subcellular location">
    <subcellularLocation>
        <location evidence="1">Nucleus</location>
    </subcellularLocation>
</comment>
<dbReference type="InterPro" id="IPR036322">
    <property type="entry name" value="WD40_repeat_dom_sf"/>
</dbReference>
<sequence length="688" mass="73504">MARSKPPKQSFAKDTRTTAASEGSLSAFHPTLPFFAHARLSLDAWHIRVLDPSTTQARNEYVLDKGVACRCLAWGNVEKPQHAQEKSKKKQKIDAGAGTTDAMLAAGLSDGSIQLLSPSREGPLQVLKGGHTGAVTGIAFAGDKVWTVGEDGKAIEWHTATGKQLTTLTIDTSNALRSVAVRQASGSDGPCLLAASYTIQQMTLPDGDMAQSYTNHTSPVHALLFATSTQFISAAEDDRYMNLFTLGNNTQDKSFVAEADVKHITVNGATLCAATSEGAVEVFDLQKATTNGASNSSKRRKSMVANASAKITVSRPDSNSTVSVLDLSLRPDGTLVLVWLEGARVVFETVRVRDAEGQLAASVNLVRAPQPVLGAQTADGQLEQSARPYQDGQARIAAGHDEGDFEMADAADEEAEADVADEDSEEDAEPTLQERLHALEVSGNTPAKQKSTSKQVLQVPSAGSLTTVLTQALKSSDTALLESCLHQSDSKIILATVRRLDPVLSVALLEQLASRLARRPGRAGELGVWVRWTVVVHGGYLSSLPNLVKTLSSLHATLSNRAATLPRLLALQGRLDMVHAQIELRREGDVRQTMQEEASDVEYNEGDSDFSDEEEVELEDASELGGLDTSDEGSAEEDSDEDDEAGDFSDDSEGGDAFAQLDADMEAHAAMDDVESEDMEQSDDEAEA</sequence>
<dbReference type="EMBL" id="MCFI01000012">
    <property type="protein sequence ID" value="ORY80903.1"/>
    <property type="molecule type" value="Genomic_DNA"/>
</dbReference>
<name>A0A1Y2FAI6_PROLT</name>
<dbReference type="AlphaFoldDB" id="A0A1Y2FAI6"/>
<organism evidence="6 7">
    <name type="scientific">Protomyces lactucae-debilis</name>
    <dbReference type="NCBI Taxonomy" id="2754530"/>
    <lineage>
        <taxon>Eukaryota</taxon>
        <taxon>Fungi</taxon>
        <taxon>Dikarya</taxon>
        <taxon>Ascomycota</taxon>
        <taxon>Taphrinomycotina</taxon>
        <taxon>Taphrinomycetes</taxon>
        <taxon>Taphrinales</taxon>
        <taxon>Protomycetaceae</taxon>
        <taxon>Protomyces</taxon>
    </lineage>
</organism>
<gene>
    <name evidence="6" type="ORF">BCR37DRAFT_380767</name>
</gene>
<dbReference type="PANTHER" id="PTHR44267">
    <property type="entry name" value="WD REPEAT-CONTAINING PROTEIN 43"/>
    <property type="match status" value="1"/>
</dbReference>
<feature type="compositionally biased region" description="Acidic residues" evidence="4">
    <location>
        <begin position="629"/>
        <end position="654"/>
    </location>
</feature>
<dbReference type="Gene3D" id="2.130.10.10">
    <property type="entry name" value="YVTN repeat-like/Quinoprotein amine dehydrogenase"/>
    <property type="match status" value="1"/>
</dbReference>
<feature type="region of interest" description="Disordered" evidence="4">
    <location>
        <begin position="589"/>
        <end position="688"/>
    </location>
</feature>
<dbReference type="SUPFAM" id="SSF50978">
    <property type="entry name" value="WD40 repeat-like"/>
    <property type="match status" value="1"/>
</dbReference>
<evidence type="ECO:0000256" key="4">
    <source>
        <dbReference type="SAM" id="MobiDB-lite"/>
    </source>
</evidence>
<dbReference type="OMA" id="CEHAVNP"/>
<dbReference type="GO" id="GO:0000462">
    <property type="term" value="P:maturation of SSU-rRNA from tricistronic rRNA transcript (SSU-rRNA, 5.8S rRNA, LSU-rRNA)"/>
    <property type="evidence" value="ECO:0007669"/>
    <property type="project" value="TreeGrafter"/>
</dbReference>
<evidence type="ECO:0000313" key="6">
    <source>
        <dbReference type="EMBL" id="ORY80903.1"/>
    </source>
</evidence>
<dbReference type="PANTHER" id="PTHR44267:SF1">
    <property type="entry name" value="WD REPEAT-CONTAINING PROTEIN 43"/>
    <property type="match status" value="1"/>
</dbReference>
<feature type="domain" description="Small-subunit processome Utp12" evidence="5">
    <location>
        <begin position="477"/>
        <end position="579"/>
    </location>
</feature>
<feature type="compositionally biased region" description="Acidic residues" evidence="4">
    <location>
        <begin position="672"/>
        <end position="688"/>
    </location>
</feature>
<comment type="similarity">
    <text evidence="3">Belongs to the UTP5 family.</text>
</comment>
<protein>
    <submittedName>
        <fullName evidence="6">WD40-repeat-containing domain protein</fullName>
    </submittedName>
</protein>
<dbReference type="STRING" id="56484.A0A1Y2FAI6"/>
<dbReference type="InterPro" id="IPR007148">
    <property type="entry name" value="SSU_processome_Utp12"/>
</dbReference>
<proteinExistence type="inferred from homology"/>
<feature type="region of interest" description="Disordered" evidence="4">
    <location>
        <begin position="1"/>
        <end position="22"/>
    </location>
</feature>
<evidence type="ECO:0000259" key="5">
    <source>
        <dbReference type="Pfam" id="PF04003"/>
    </source>
</evidence>
<reference evidence="6 7" key="1">
    <citation type="submission" date="2016-07" db="EMBL/GenBank/DDBJ databases">
        <title>Pervasive Adenine N6-methylation of Active Genes in Fungi.</title>
        <authorList>
            <consortium name="DOE Joint Genome Institute"/>
            <person name="Mondo S.J."/>
            <person name="Dannebaum R.O."/>
            <person name="Kuo R.C."/>
            <person name="Labutti K."/>
            <person name="Haridas S."/>
            <person name="Kuo A."/>
            <person name="Salamov A."/>
            <person name="Ahrendt S.R."/>
            <person name="Lipzen A."/>
            <person name="Sullivan W."/>
            <person name="Andreopoulos W.B."/>
            <person name="Clum A."/>
            <person name="Lindquist E."/>
            <person name="Daum C."/>
            <person name="Ramamoorthy G.K."/>
            <person name="Gryganskyi A."/>
            <person name="Culley D."/>
            <person name="Magnuson J.K."/>
            <person name="James T.Y."/>
            <person name="O'Malley M.A."/>
            <person name="Stajich J.E."/>
            <person name="Spatafora J.W."/>
            <person name="Visel A."/>
            <person name="Grigoriev I.V."/>
        </authorList>
    </citation>
    <scope>NUCLEOTIDE SEQUENCE [LARGE SCALE GENOMIC DNA]</scope>
    <source>
        <strain evidence="6 7">12-1054</strain>
    </source>
</reference>